<dbReference type="EMBL" id="CP111016">
    <property type="protein sequence ID" value="WAR04880.1"/>
    <property type="molecule type" value="Genomic_DNA"/>
</dbReference>
<reference evidence="1" key="1">
    <citation type="submission" date="2022-11" db="EMBL/GenBank/DDBJ databases">
        <title>Centuries of genome instability and evolution in soft-shell clam transmissible cancer (bioRxiv).</title>
        <authorList>
            <person name="Hart S.F.M."/>
            <person name="Yonemitsu M.A."/>
            <person name="Giersch R.M."/>
            <person name="Beal B.F."/>
            <person name="Arriagada G."/>
            <person name="Davis B.W."/>
            <person name="Ostrander E.A."/>
            <person name="Goff S.P."/>
            <person name="Metzger M.J."/>
        </authorList>
    </citation>
    <scope>NUCLEOTIDE SEQUENCE</scope>
    <source>
        <strain evidence="1">MELC-2E11</strain>
        <tissue evidence="1">Siphon/mantle</tissue>
    </source>
</reference>
<sequence>MVIYLLCFQMCRLRNKMQGSGEKTIPFHHSLLGDWHDPAARDQPHPNEKTT</sequence>
<dbReference type="Proteomes" id="UP001164746">
    <property type="component" value="Chromosome 5"/>
</dbReference>
<evidence type="ECO:0000313" key="2">
    <source>
        <dbReference type="Proteomes" id="UP001164746"/>
    </source>
</evidence>
<name>A0ABY7E4E1_MYAAR</name>
<evidence type="ECO:0000313" key="1">
    <source>
        <dbReference type="EMBL" id="WAR04880.1"/>
    </source>
</evidence>
<gene>
    <name evidence="1" type="ORF">MAR_020249</name>
</gene>
<protein>
    <submittedName>
        <fullName evidence="1">Uncharacterized protein</fullName>
    </submittedName>
</protein>
<keyword evidence="2" id="KW-1185">Reference proteome</keyword>
<accession>A0ABY7E4E1</accession>
<organism evidence="1 2">
    <name type="scientific">Mya arenaria</name>
    <name type="common">Soft-shell clam</name>
    <dbReference type="NCBI Taxonomy" id="6604"/>
    <lineage>
        <taxon>Eukaryota</taxon>
        <taxon>Metazoa</taxon>
        <taxon>Spiralia</taxon>
        <taxon>Lophotrochozoa</taxon>
        <taxon>Mollusca</taxon>
        <taxon>Bivalvia</taxon>
        <taxon>Autobranchia</taxon>
        <taxon>Heteroconchia</taxon>
        <taxon>Euheterodonta</taxon>
        <taxon>Imparidentia</taxon>
        <taxon>Neoheterodontei</taxon>
        <taxon>Myida</taxon>
        <taxon>Myoidea</taxon>
        <taxon>Myidae</taxon>
        <taxon>Mya</taxon>
    </lineage>
</organism>
<proteinExistence type="predicted"/>